<comment type="caution">
    <text evidence="1">The sequence shown here is derived from an EMBL/GenBank/DDBJ whole genome shotgun (WGS) entry which is preliminary data.</text>
</comment>
<name>A0A2J7ZTJ8_9CHLO</name>
<dbReference type="OrthoDB" id="531429at2759"/>
<organism evidence="1 2">
    <name type="scientific">Tetrabaena socialis</name>
    <dbReference type="NCBI Taxonomy" id="47790"/>
    <lineage>
        <taxon>Eukaryota</taxon>
        <taxon>Viridiplantae</taxon>
        <taxon>Chlorophyta</taxon>
        <taxon>core chlorophytes</taxon>
        <taxon>Chlorophyceae</taxon>
        <taxon>CS clade</taxon>
        <taxon>Chlamydomonadales</taxon>
        <taxon>Tetrabaenaceae</taxon>
        <taxon>Tetrabaena</taxon>
    </lineage>
</organism>
<accession>A0A2J7ZTJ8</accession>
<keyword evidence="2" id="KW-1185">Reference proteome</keyword>
<sequence>MRARDQHLMLRPEPFLAYLRHAGSLLRNASAWQAAALGGTTHGYPVPGGLVLGPLGVRNMSEFLATGGGRVIPM</sequence>
<reference evidence="1 2" key="1">
    <citation type="journal article" date="2017" name="Mol. Biol. Evol.">
        <title>The 4-celled Tetrabaena socialis nuclear genome reveals the essential components for genetic control of cell number at the origin of multicellularity in the volvocine lineage.</title>
        <authorList>
            <person name="Featherston J."/>
            <person name="Arakaki Y."/>
            <person name="Hanschen E.R."/>
            <person name="Ferris P.J."/>
            <person name="Michod R.E."/>
            <person name="Olson B.J.S.C."/>
            <person name="Nozaki H."/>
            <person name="Durand P.M."/>
        </authorList>
    </citation>
    <scope>NUCLEOTIDE SEQUENCE [LARGE SCALE GENOMIC DNA]</scope>
    <source>
        <strain evidence="1 2">NIES-571</strain>
    </source>
</reference>
<dbReference type="Proteomes" id="UP000236333">
    <property type="component" value="Unassembled WGS sequence"/>
</dbReference>
<dbReference type="EMBL" id="PGGS01000485">
    <property type="protein sequence ID" value="PNH03593.1"/>
    <property type="molecule type" value="Genomic_DNA"/>
</dbReference>
<gene>
    <name evidence="1" type="ORF">TSOC_010336</name>
</gene>
<evidence type="ECO:0000313" key="1">
    <source>
        <dbReference type="EMBL" id="PNH03593.1"/>
    </source>
</evidence>
<proteinExistence type="predicted"/>
<dbReference type="AlphaFoldDB" id="A0A2J7ZTJ8"/>
<protein>
    <submittedName>
        <fullName evidence="1">Uncharacterized protein</fullName>
    </submittedName>
</protein>
<evidence type="ECO:0000313" key="2">
    <source>
        <dbReference type="Proteomes" id="UP000236333"/>
    </source>
</evidence>